<dbReference type="Gene3D" id="2.40.30.10">
    <property type="entry name" value="Translation factors"/>
    <property type="match status" value="1"/>
</dbReference>
<organism evidence="1 2">
    <name type="scientific">Thermoflavimicrobium daqui</name>
    <dbReference type="NCBI Taxonomy" id="2137476"/>
    <lineage>
        <taxon>Bacteria</taxon>
        <taxon>Bacillati</taxon>
        <taxon>Bacillota</taxon>
        <taxon>Bacilli</taxon>
        <taxon>Bacillales</taxon>
        <taxon>Thermoactinomycetaceae</taxon>
        <taxon>Thermoflavimicrobium</taxon>
    </lineage>
</organism>
<accession>A0A364K656</accession>
<reference evidence="1 2" key="2">
    <citation type="submission" date="2018-06" db="EMBL/GenBank/DDBJ databases">
        <authorList>
            <person name="Zhirakovskaya E."/>
        </authorList>
    </citation>
    <scope>NUCLEOTIDE SEQUENCE [LARGE SCALE GENOMIC DNA]</scope>
    <source>
        <strain evidence="1 2">FBKL4.011</strain>
    </source>
</reference>
<sequence length="59" mass="6707">MYYREEGTIIEKGIDHIVTIKLPYGKVYKDVVVQGYKFTINETSTIIGEGEVLEILNKG</sequence>
<dbReference type="EMBL" id="QJKK01000003">
    <property type="protein sequence ID" value="RAL25692.1"/>
    <property type="molecule type" value="Genomic_DNA"/>
</dbReference>
<dbReference type="AlphaFoldDB" id="A0A364K656"/>
<protein>
    <submittedName>
        <fullName evidence="1">Uncharacterized protein</fullName>
    </submittedName>
</protein>
<evidence type="ECO:0000313" key="2">
    <source>
        <dbReference type="Proteomes" id="UP000251213"/>
    </source>
</evidence>
<comment type="caution">
    <text evidence="1">The sequence shown here is derived from an EMBL/GenBank/DDBJ whole genome shotgun (WGS) entry which is preliminary data.</text>
</comment>
<keyword evidence="2" id="KW-1185">Reference proteome</keyword>
<dbReference type="Proteomes" id="UP000251213">
    <property type="component" value="Unassembled WGS sequence"/>
</dbReference>
<name>A0A364K656_9BACL</name>
<evidence type="ECO:0000313" key="1">
    <source>
        <dbReference type="EMBL" id="RAL25692.1"/>
    </source>
</evidence>
<reference evidence="1 2" key="1">
    <citation type="submission" date="2018-06" db="EMBL/GenBank/DDBJ databases">
        <title>Thermoflavimicrobium daqus sp. nov., a thermophilic microbe isolated from Moutai-flavour Daqu.</title>
        <authorList>
            <person name="Wang X."/>
            <person name="Zhou H."/>
        </authorList>
    </citation>
    <scope>NUCLEOTIDE SEQUENCE [LARGE SCALE GENOMIC DNA]</scope>
    <source>
        <strain evidence="1 2">FBKL4.011</strain>
    </source>
</reference>
<gene>
    <name evidence="1" type="ORF">DL897_06345</name>
</gene>
<proteinExistence type="predicted"/>